<sequence length="81" mass="8739">MSRIRVLGVAGNRIEIDGIDAFDTSSMLDLKPEPVIVGGCVLNLSAGVQTTARHHSDRQAQGLRRQADLVGASLKLDANWR</sequence>
<dbReference type="EMBL" id="CP121472">
    <property type="protein sequence ID" value="WPL16591.1"/>
    <property type="molecule type" value="Genomic_DNA"/>
</dbReference>
<reference evidence="1 2" key="1">
    <citation type="journal article" date="2023" name="Microorganisms">
        <title>Thiorhodovibrio frisius and Trv. litoralis spp. nov., Two Novel Members from a Clade of Fastidious Purple Sulfur Bacteria That Exhibit Unique Red-Shifted Light-Harvesting Capabilities.</title>
        <authorList>
            <person name="Methner A."/>
            <person name="Kuzyk S.B."/>
            <person name="Petersen J."/>
            <person name="Bauer S."/>
            <person name="Brinkmann H."/>
            <person name="Sichau K."/>
            <person name="Wanner G."/>
            <person name="Wolf J."/>
            <person name="Neumann-Schaal M."/>
            <person name="Henke P."/>
            <person name="Tank M."/>
            <person name="Sproer C."/>
            <person name="Bunk B."/>
            <person name="Overmann J."/>
        </authorList>
    </citation>
    <scope>NUCLEOTIDE SEQUENCE [LARGE SCALE GENOMIC DNA]</scope>
    <source>
        <strain evidence="1 2">DSM 6702</strain>
    </source>
</reference>
<dbReference type="InterPro" id="IPR036413">
    <property type="entry name" value="YaeB-like_sf"/>
</dbReference>
<proteinExistence type="predicted"/>
<dbReference type="Proteomes" id="UP001432180">
    <property type="component" value="Chromosome"/>
</dbReference>
<keyword evidence="2" id="KW-1185">Reference proteome</keyword>
<accession>A0ABZ0S8L7</accession>
<organism evidence="1 2">
    <name type="scientific">Thiorhodovibrio winogradskyi</name>
    <dbReference type="NCBI Taxonomy" id="77007"/>
    <lineage>
        <taxon>Bacteria</taxon>
        <taxon>Pseudomonadati</taxon>
        <taxon>Pseudomonadota</taxon>
        <taxon>Gammaproteobacteria</taxon>
        <taxon>Chromatiales</taxon>
        <taxon>Chromatiaceae</taxon>
        <taxon>Thiorhodovibrio</taxon>
    </lineage>
</organism>
<evidence type="ECO:0000313" key="2">
    <source>
        <dbReference type="Proteomes" id="UP001432180"/>
    </source>
</evidence>
<evidence type="ECO:0000313" key="1">
    <source>
        <dbReference type="EMBL" id="WPL16591.1"/>
    </source>
</evidence>
<gene>
    <name evidence="1" type="ORF">Thiowin_01558</name>
</gene>
<dbReference type="SUPFAM" id="SSF118196">
    <property type="entry name" value="YaeB-like"/>
    <property type="match status" value="1"/>
</dbReference>
<dbReference type="RefSeq" id="WP_408034177.1">
    <property type="nucleotide sequence ID" value="NZ_CP121472.1"/>
</dbReference>
<protein>
    <submittedName>
        <fullName evidence="1">Uncharacterized protein</fullName>
    </submittedName>
</protein>
<name>A0ABZ0S8L7_9GAMM</name>